<evidence type="ECO:0000256" key="7">
    <source>
        <dbReference type="ARBA" id="ARBA00023136"/>
    </source>
</evidence>
<dbReference type="GO" id="GO:0043093">
    <property type="term" value="P:FtsZ-dependent cytokinesis"/>
    <property type="evidence" value="ECO:0007669"/>
    <property type="project" value="UniProtKB-UniRule"/>
</dbReference>
<evidence type="ECO:0000256" key="1">
    <source>
        <dbReference type="ARBA" id="ARBA00004370"/>
    </source>
</evidence>
<organism evidence="11 12">
    <name type="scientific">Geobacter argillaceus</name>
    <dbReference type="NCBI Taxonomy" id="345631"/>
    <lineage>
        <taxon>Bacteria</taxon>
        <taxon>Pseudomonadati</taxon>
        <taxon>Thermodesulfobacteriota</taxon>
        <taxon>Desulfuromonadia</taxon>
        <taxon>Geobacterales</taxon>
        <taxon>Geobacteraceae</taxon>
        <taxon>Geobacter</taxon>
    </lineage>
</organism>
<dbReference type="GO" id="GO:0005886">
    <property type="term" value="C:plasma membrane"/>
    <property type="evidence" value="ECO:0007669"/>
    <property type="project" value="UniProtKB-SubCell"/>
</dbReference>
<dbReference type="RefSeq" id="WP_145017838.1">
    <property type="nucleotide sequence ID" value="NZ_VLLN01000002.1"/>
</dbReference>
<dbReference type="InterPro" id="IPR005548">
    <property type="entry name" value="Cell_div_FtsQ/DivIB_C"/>
</dbReference>
<dbReference type="Gene3D" id="3.40.50.11690">
    <property type="entry name" value="Cell division protein FtsQ/DivIB"/>
    <property type="match status" value="1"/>
</dbReference>
<dbReference type="Gene3D" id="3.10.20.310">
    <property type="entry name" value="membrane protein fhac"/>
    <property type="match status" value="1"/>
</dbReference>
<gene>
    <name evidence="9" type="primary">ftsQ</name>
    <name evidence="11" type="ORF">JN12_00547</name>
</gene>
<dbReference type="EMBL" id="VLLN01000002">
    <property type="protein sequence ID" value="TWJ33134.1"/>
    <property type="molecule type" value="Genomic_DNA"/>
</dbReference>
<keyword evidence="8 9" id="KW-0131">Cell cycle</keyword>
<dbReference type="HAMAP" id="MF_00911">
    <property type="entry name" value="FtsQ_subfam"/>
    <property type="match status" value="1"/>
</dbReference>
<evidence type="ECO:0000313" key="12">
    <source>
        <dbReference type="Proteomes" id="UP000319449"/>
    </source>
</evidence>
<evidence type="ECO:0000256" key="2">
    <source>
        <dbReference type="ARBA" id="ARBA00022475"/>
    </source>
</evidence>
<evidence type="ECO:0000256" key="5">
    <source>
        <dbReference type="ARBA" id="ARBA00022692"/>
    </source>
</evidence>
<feature type="transmembrane region" description="Helical" evidence="9">
    <location>
        <begin position="36"/>
        <end position="57"/>
    </location>
</feature>
<dbReference type="PANTHER" id="PTHR35851:SF1">
    <property type="entry name" value="CELL DIVISION PROTEIN FTSQ"/>
    <property type="match status" value="1"/>
</dbReference>
<comment type="function">
    <text evidence="9">Essential cell division protein.</text>
</comment>
<keyword evidence="7 9" id="KW-0472">Membrane</keyword>
<dbReference type="InterPro" id="IPR013685">
    <property type="entry name" value="POTRA_FtsQ_type"/>
</dbReference>
<keyword evidence="5 9" id="KW-0812">Transmembrane</keyword>
<proteinExistence type="inferred from homology"/>
<comment type="similarity">
    <text evidence="9">Belongs to the FtsQ/DivIB family. FtsQ subfamily.</text>
</comment>
<sequence>MRELTLNKQKVASRNRFKRQRRKIDFRGLLKRSVRVLSVVVVVSLIGLIGYGASGFISRTTFLRLERIEVTGMKRLSRDEVISLATVRTGEDMLGLRLRQMGEHIAKNPWVAKVRIRRTFPNTLTIVLQEREPVAVINMGFLYYVDGQGEVFKPLTVGDRLDYPILTGFSEEEMARDPAGCREGVRSALGLIGLLRDDQKFNLADVSEIHFDKVYGFTLFTRRNGVPVKLGNNDFPAKLRRFARIYRDLQKDLPLLEYVDLDYSDRIIVKKV</sequence>
<dbReference type="InterPro" id="IPR026579">
    <property type="entry name" value="FtsQ"/>
</dbReference>
<protein>
    <recommendedName>
        <fullName evidence="9">Cell division protein FtsQ</fullName>
    </recommendedName>
</protein>
<accession>A0A562WSE1</accession>
<evidence type="ECO:0000256" key="8">
    <source>
        <dbReference type="ARBA" id="ARBA00023306"/>
    </source>
</evidence>
<keyword evidence="2 9" id="KW-1003">Cell membrane</keyword>
<evidence type="ECO:0000259" key="10">
    <source>
        <dbReference type="PROSITE" id="PS51779"/>
    </source>
</evidence>
<dbReference type="OrthoDB" id="5510599at2"/>
<dbReference type="AlphaFoldDB" id="A0A562WSE1"/>
<dbReference type="GO" id="GO:0032153">
    <property type="term" value="C:cell division site"/>
    <property type="evidence" value="ECO:0007669"/>
    <property type="project" value="UniProtKB-UniRule"/>
</dbReference>
<dbReference type="Pfam" id="PF03799">
    <property type="entry name" value="FtsQ_DivIB_C"/>
    <property type="match status" value="1"/>
</dbReference>
<evidence type="ECO:0000256" key="3">
    <source>
        <dbReference type="ARBA" id="ARBA00022519"/>
    </source>
</evidence>
<dbReference type="Proteomes" id="UP000319449">
    <property type="component" value="Unassembled WGS sequence"/>
</dbReference>
<dbReference type="GO" id="GO:0090529">
    <property type="term" value="P:cell septum assembly"/>
    <property type="evidence" value="ECO:0007669"/>
    <property type="project" value="InterPro"/>
</dbReference>
<dbReference type="Pfam" id="PF08478">
    <property type="entry name" value="POTRA_1"/>
    <property type="match status" value="1"/>
</dbReference>
<evidence type="ECO:0000256" key="4">
    <source>
        <dbReference type="ARBA" id="ARBA00022618"/>
    </source>
</evidence>
<dbReference type="PANTHER" id="PTHR35851">
    <property type="entry name" value="CELL DIVISION PROTEIN FTSQ"/>
    <property type="match status" value="1"/>
</dbReference>
<evidence type="ECO:0000256" key="9">
    <source>
        <dbReference type="HAMAP-Rule" id="MF_00911"/>
    </source>
</evidence>
<comment type="caution">
    <text evidence="11">The sequence shown here is derived from an EMBL/GenBank/DDBJ whole genome shotgun (WGS) entry which is preliminary data.</text>
</comment>
<keyword evidence="12" id="KW-1185">Reference proteome</keyword>
<name>A0A562WSE1_9BACT</name>
<dbReference type="PROSITE" id="PS51779">
    <property type="entry name" value="POTRA"/>
    <property type="match status" value="1"/>
</dbReference>
<keyword evidence="3" id="KW-0997">Cell inner membrane</keyword>
<reference evidence="11 12" key="1">
    <citation type="submission" date="2019-07" db="EMBL/GenBank/DDBJ databases">
        <title>Genomic Encyclopedia of Archaeal and Bacterial Type Strains, Phase II (KMG-II): from individual species to whole genera.</title>
        <authorList>
            <person name="Goeker M."/>
        </authorList>
    </citation>
    <scope>NUCLEOTIDE SEQUENCE [LARGE SCALE GENOMIC DNA]</scope>
    <source>
        <strain evidence="11 12">ATCC BAA-1139</strain>
    </source>
</reference>
<keyword evidence="4 9" id="KW-0132">Cell division</keyword>
<dbReference type="InterPro" id="IPR045335">
    <property type="entry name" value="FtsQ_C_sf"/>
</dbReference>
<evidence type="ECO:0000256" key="6">
    <source>
        <dbReference type="ARBA" id="ARBA00022989"/>
    </source>
</evidence>
<dbReference type="InterPro" id="IPR034746">
    <property type="entry name" value="POTRA"/>
</dbReference>
<keyword evidence="6 9" id="KW-1133">Transmembrane helix</keyword>
<evidence type="ECO:0000313" key="11">
    <source>
        <dbReference type="EMBL" id="TWJ33134.1"/>
    </source>
</evidence>
<comment type="subcellular location">
    <subcellularLocation>
        <location evidence="9">Cell membrane</location>
        <topology evidence="9">Single-pass type II membrane protein</topology>
    </subcellularLocation>
    <subcellularLocation>
        <location evidence="1">Membrane</location>
    </subcellularLocation>
    <text evidence="9">Localizes to the division septum.</text>
</comment>
<feature type="domain" description="POTRA" evidence="10">
    <location>
        <begin position="63"/>
        <end position="131"/>
    </location>
</feature>